<reference evidence="2" key="1">
    <citation type="submission" date="2015-03" db="EMBL/GenBank/DDBJ databases">
        <authorList>
            <consortium name="Pathogen Informatics"/>
        </authorList>
    </citation>
    <scope>NUCLEOTIDE SEQUENCE [LARGE SCALE GENOMIC DNA]</scope>
    <source>
        <strain evidence="2">N09902308</strain>
    </source>
</reference>
<dbReference type="Proteomes" id="UP000039021">
    <property type="component" value="Unassembled WGS sequence"/>
</dbReference>
<comment type="caution">
    <text evidence="1">The sequence shown here is derived from an EMBL/GenBank/DDBJ whole genome shotgun (WGS) entry which is preliminary data.</text>
</comment>
<evidence type="ECO:0000313" key="2">
    <source>
        <dbReference type="Proteomes" id="UP000039021"/>
    </source>
</evidence>
<dbReference type="EMBL" id="CSBK01005007">
    <property type="protein sequence ID" value="CPC31798.1"/>
    <property type="molecule type" value="Genomic_DNA"/>
</dbReference>
<gene>
    <name evidence="1" type="ORF">ERS007739_05658</name>
</gene>
<name>A0A916LHX2_MYCTX</name>
<organism evidence="1 2">
    <name type="scientific">Mycobacterium tuberculosis</name>
    <dbReference type="NCBI Taxonomy" id="1773"/>
    <lineage>
        <taxon>Bacteria</taxon>
        <taxon>Bacillati</taxon>
        <taxon>Actinomycetota</taxon>
        <taxon>Actinomycetes</taxon>
        <taxon>Mycobacteriales</taxon>
        <taxon>Mycobacteriaceae</taxon>
        <taxon>Mycobacterium</taxon>
        <taxon>Mycobacterium tuberculosis complex</taxon>
    </lineage>
</organism>
<evidence type="ECO:0000313" key="1">
    <source>
        <dbReference type="EMBL" id="CPC31798.1"/>
    </source>
</evidence>
<protein>
    <submittedName>
        <fullName evidence="1">Uncharacterized protein</fullName>
    </submittedName>
</protein>
<dbReference type="AlphaFoldDB" id="A0A916LHX2"/>
<sequence>MVTISGPAWESLPFAEHAGSVAPRTAGSVNP</sequence>
<accession>A0A916LHX2</accession>
<proteinExistence type="predicted"/>